<dbReference type="PRINTS" id="PR00633">
    <property type="entry name" value="RCCNDNSATION"/>
</dbReference>
<proteinExistence type="predicted"/>
<dbReference type="PROSITE" id="PS00626">
    <property type="entry name" value="RCC1_2"/>
    <property type="match status" value="1"/>
</dbReference>
<dbReference type="PANTHER" id="PTHR22870:SF466">
    <property type="entry name" value="ANKYRIN REPEAT-CONTAINING PROTEIN"/>
    <property type="match status" value="1"/>
</dbReference>
<dbReference type="InterPro" id="IPR009091">
    <property type="entry name" value="RCC1/BLIP-II"/>
</dbReference>
<feature type="repeat" description="RCC1" evidence="2">
    <location>
        <begin position="185"/>
        <end position="236"/>
    </location>
</feature>
<evidence type="ECO:0000313" key="3">
    <source>
        <dbReference type="EMBL" id="ETW06077.1"/>
    </source>
</evidence>
<feature type="repeat" description="RCC1" evidence="2">
    <location>
        <begin position="237"/>
        <end position="290"/>
    </location>
</feature>
<dbReference type="STRING" id="157072.A0A024UJN9"/>
<accession>A0A024UJN9</accession>
<protein>
    <submittedName>
        <fullName evidence="3">Uncharacterized protein</fullName>
    </submittedName>
</protein>
<evidence type="ECO:0000256" key="2">
    <source>
        <dbReference type="PROSITE-ProRule" id="PRU00235"/>
    </source>
</evidence>
<reference evidence="3" key="1">
    <citation type="submission" date="2013-12" db="EMBL/GenBank/DDBJ databases">
        <title>The Genome Sequence of Aphanomyces invadans NJM9701.</title>
        <authorList>
            <consortium name="The Broad Institute Genomics Platform"/>
            <person name="Russ C."/>
            <person name="Tyler B."/>
            <person name="van West P."/>
            <person name="Dieguez-Uribeondo J."/>
            <person name="Young S.K."/>
            <person name="Zeng Q."/>
            <person name="Gargeya S."/>
            <person name="Fitzgerald M."/>
            <person name="Abouelleil A."/>
            <person name="Alvarado L."/>
            <person name="Chapman S.B."/>
            <person name="Gainer-Dewar J."/>
            <person name="Goldberg J."/>
            <person name="Griggs A."/>
            <person name="Gujja S."/>
            <person name="Hansen M."/>
            <person name="Howarth C."/>
            <person name="Imamovic A."/>
            <person name="Ireland A."/>
            <person name="Larimer J."/>
            <person name="McCowan C."/>
            <person name="Murphy C."/>
            <person name="Pearson M."/>
            <person name="Poon T.W."/>
            <person name="Priest M."/>
            <person name="Roberts A."/>
            <person name="Saif S."/>
            <person name="Shea T."/>
            <person name="Sykes S."/>
            <person name="Wortman J."/>
            <person name="Nusbaum C."/>
            <person name="Birren B."/>
        </authorList>
    </citation>
    <scope>NUCLEOTIDE SEQUENCE [LARGE SCALE GENOMIC DNA]</scope>
    <source>
        <strain evidence="3">NJM9701</strain>
    </source>
</reference>
<dbReference type="InterPro" id="IPR051210">
    <property type="entry name" value="Ub_ligase/GEF_domain"/>
</dbReference>
<dbReference type="InterPro" id="IPR000408">
    <property type="entry name" value="Reg_chr_condens"/>
</dbReference>
<sequence>MLVPWQHPNSTPYSPKDQLVYFIDKYADSDSVSALHCSSQPTTEVTFPPNVPLGIRFIQVPTPSSHLVIVKDVSPNAFNQTVPHHTQLTHVNGVDVGHLTVERLDLVLHDTKHIVRHCVFTCPEVCRAPVLHGSVTSSAASSSSSWLHIVGPIDVAFTRRTLASPCHVVDVACGPRHVLLRSSSGRVFSFGSGDSGRLGHGDTQSRSHPTLIQALRSQVAVGVTCGRDHSAVVCASGLAYSFGWGEGGRLGIGEDAGSVLWPTEIVVPNAVRGFHLVAAGRECTVLVSRCDRVYVCGLALLGPNAHELYLTPHHVPIEDFHGGVIVSVKAGDAHIVFRTADGELYSWGDGASGALGHGDFATKVHPMKVDSVPAVQKVECGTWHTACLTTQGQVWVWGDAACLSTPSASPTVVQTPRKSTLDEEERVLHTDVACGADGATYVHANEHTMWSWQKGDSSRPTASIVWPPTLAMNTIELDDDLTTSRLMNHDITRHAGSSLRMDAGGGAYLILRQTSRRRSKTSTRQR</sequence>
<gene>
    <name evidence="3" type="ORF">H310_03671</name>
</gene>
<dbReference type="PROSITE" id="PS50012">
    <property type="entry name" value="RCC1_3"/>
    <property type="match status" value="3"/>
</dbReference>
<dbReference type="VEuPathDB" id="FungiDB:H310_03671"/>
<keyword evidence="1" id="KW-0677">Repeat</keyword>
<dbReference type="Pfam" id="PF00415">
    <property type="entry name" value="RCC1"/>
    <property type="match status" value="3"/>
</dbReference>
<organism evidence="3">
    <name type="scientific">Aphanomyces invadans</name>
    <dbReference type="NCBI Taxonomy" id="157072"/>
    <lineage>
        <taxon>Eukaryota</taxon>
        <taxon>Sar</taxon>
        <taxon>Stramenopiles</taxon>
        <taxon>Oomycota</taxon>
        <taxon>Saprolegniomycetes</taxon>
        <taxon>Saprolegniales</taxon>
        <taxon>Verrucalvaceae</taxon>
        <taxon>Aphanomyces</taxon>
    </lineage>
</organism>
<feature type="repeat" description="RCC1" evidence="2">
    <location>
        <begin position="342"/>
        <end position="391"/>
    </location>
</feature>
<dbReference type="EMBL" id="KI913956">
    <property type="protein sequence ID" value="ETW06077.1"/>
    <property type="molecule type" value="Genomic_DNA"/>
</dbReference>
<dbReference type="OrthoDB" id="5370059at2759"/>
<dbReference type="RefSeq" id="XP_008865854.1">
    <property type="nucleotide sequence ID" value="XM_008867632.1"/>
</dbReference>
<evidence type="ECO:0000256" key="1">
    <source>
        <dbReference type="ARBA" id="ARBA00022737"/>
    </source>
</evidence>
<dbReference type="eggNOG" id="KOG1426">
    <property type="taxonomic scope" value="Eukaryota"/>
</dbReference>
<dbReference type="Gene3D" id="2.130.10.30">
    <property type="entry name" value="Regulator of chromosome condensation 1/beta-lactamase-inhibitor protein II"/>
    <property type="match status" value="2"/>
</dbReference>
<dbReference type="AlphaFoldDB" id="A0A024UJN9"/>
<dbReference type="SUPFAM" id="SSF50985">
    <property type="entry name" value="RCC1/BLIP-II"/>
    <property type="match status" value="1"/>
</dbReference>
<dbReference type="GeneID" id="20080721"/>
<name>A0A024UJN9_9STRA</name>
<dbReference type="PANTHER" id="PTHR22870">
    <property type="entry name" value="REGULATOR OF CHROMOSOME CONDENSATION"/>
    <property type="match status" value="1"/>
</dbReference>